<dbReference type="KEGG" id="pdu:PDUR_17330"/>
<dbReference type="STRING" id="44251.PDUR_17330"/>
<dbReference type="SMART" id="SM00028">
    <property type="entry name" value="TPR"/>
    <property type="match status" value="3"/>
</dbReference>
<dbReference type="InterPro" id="IPR019734">
    <property type="entry name" value="TPR_rpt"/>
</dbReference>
<keyword evidence="2" id="KW-0802">TPR repeat</keyword>
<protein>
    <submittedName>
        <fullName evidence="3">Uncharacterized protein</fullName>
    </submittedName>
</protein>
<dbReference type="AlphaFoldDB" id="A0A089HT20"/>
<name>A0A089HT20_PAEDU</name>
<dbReference type="Proteomes" id="UP000029409">
    <property type="component" value="Chromosome"/>
</dbReference>
<keyword evidence="4" id="KW-1185">Reference proteome</keyword>
<evidence type="ECO:0000313" key="3">
    <source>
        <dbReference type="EMBL" id="AIQ13483.1"/>
    </source>
</evidence>
<dbReference type="RefSeq" id="WP_042207287.1">
    <property type="nucleotide sequence ID" value="NZ_CP009288.1"/>
</dbReference>
<gene>
    <name evidence="3" type="ORF">PDUR_17330</name>
</gene>
<dbReference type="PANTHER" id="PTHR45586:SF1">
    <property type="entry name" value="LIPOPOLYSACCHARIDE ASSEMBLY PROTEIN B"/>
    <property type="match status" value="1"/>
</dbReference>
<dbReference type="Gene3D" id="1.25.40.10">
    <property type="entry name" value="Tetratricopeptide repeat domain"/>
    <property type="match status" value="2"/>
</dbReference>
<evidence type="ECO:0000256" key="2">
    <source>
        <dbReference type="ARBA" id="ARBA00022803"/>
    </source>
</evidence>
<keyword evidence="1" id="KW-0677">Repeat</keyword>
<dbReference type="Pfam" id="PF13181">
    <property type="entry name" value="TPR_8"/>
    <property type="match status" value="1"/>
</dbReference>
<sequence length="173" mass="19604">MSPGDYVKEAYRCILRSDFEEAIVCFEAAIAADPNDPEVRYRCSITYARSGKLEKAAEHARAAVKLDGAKPDYRLHLQHLQAMLHVQEAKRLLEEAIGYRSNPYRPVTLLKEAVKLDPLYGDAYVWLAIAYSRVNDPLAAIAAMKEVILLHPDDEGLKELMKDLQKSLQKYVQ</sequence>
<dbReference type="SUPFAM" id="SSF48452">
    <property type="entry name" value="TPR-like"/>
    <property type="match status" value="1"/>
</dbReference>
<dbReference type="Pfam" id="PF14559">
    <property type="entry name" value="TPR_19"/>
    <property type="match status" value="1"/>
</dbReference>
<evidence type="ECO:0000313" key="4">
    <source>
        <dbReference type="Proteomes" id="UP000029409"/>
    </source>
</evidence>
<reference evidence="3 4" key="1">
    <citation type="submission" date="2014-08" db="EMBL/GenBank/DDBJ databases">
        <title>Comparative genomics of the Paenibacillus odorifer group.</title>
        <authorList>
            <person name="den Bakker H.C."/>
            <person name="Tsai Y.-C."/>
            <person name="Martin N."/>
            <person name="Korlach J."/>
            <person name="Wiedmann M."/>
        </authorList>
    </citation>
    <scope>NUCLEOTIDE SEQUENCE [LARGE SCALE GENOMIC DNA]</scope>
    <source>
        <strain evidence="3 4">DSM 1735</strain>
    </source>
</reference>
<dbReference type="InterPro" id="IPR051012">
    <property type="entry name" value="CellSynth/LPSAsmb/PSIAsmb"/>
</dbReference>
<dbReference type="OrthoDB" id="2658522at2"/>
<organism evidence="3 4">
    <name type="scientific">Paenibacillus durus</name>
    <name type="common">Paenibacillus azotofixans</name>
    <dbReference type="NCBI Taxonomy" id="44251"/>
    <lineage>
        <taxon>Bacteria</taxon>
        <taxon>Bacillati</taxon>
        <taxon>Bacillota</taxon>
        <taxon>Bacilli</taxon>
        <taxon>Bacillales</taxon>
        <taxon>Paenibacillaceae</taxon>
        <taxon>Paenibacillus</taxon>
    </lineage>
</organism>
<accession>A0A089HT20</accession>
<dbReference type="InterPro" id="IPR011990">
    <property type="entry name" value="TPR-like_helical_dom_sf"/>
</dbReference>
<dbReference type="PANTHER" id="PTHR45586">
    <property type="entry name" value="TPR REPEAT-CONTAINING PROTEIN PA4667"/>
    <property type="match status" value="1"/>
</dbReference>
<evidence type="ECO:0000256" key="1">
    <source>
        <dbReference type="ARBA" id="ARBA00022737"/>
    </source>
</evidence>
<proteinExistence type="predicted"/>
<dbReference type="eggNOG" id="COG4235">
    <property type="taxonomic scope" value="Bacteria"/>
</dbReference>
<dbReference type="EMBL" id="CP009288">
    <property type="protein sequence ID" value="AIQ13483.1"/>
    <property type="molecule type" value="Genomic_DNA"/>
</dbReference>